<sequence length="206" mass="22706">MNPLYEFDSVFLKNSERIIGVDEAGRGSLAGPVVIAAVILDFKNPIEGINDSKKLTATKREKLFEQIIQSAIAYKIVEVDVNYIDKYNILQATLKGMFESASAISQPFDLCLIDGNKVPDGLFCPSESIIHGDALSASIAAASILAKVYRDKLMSNMDEFYPLYGFAKHKGYGTAQHLTALKIYGPCSIHRKTFSPVSEMMESQIK</sequence>
<name>A0AC61QMT1_9BACT</name>
<gene>
    <name evidence="1" type="ORF">E0946_01720</name>
</gene>
<dbReference type="EMBL" id="SMOG01000002">
    <property type="protein sequence ID" value="TDF74169.1"/>
    <property type="molecule type" value="Genomic_DNA"/>
</dbReference>
<protein>
    <submittedName>
        <fullName evidence="1">Ribonuclease HII</fullName>
        <ecNumber evidence="1">3.1.26.4</ecNumber>
    </submittedName>
</protein>
<comment type="caution">
    <text evidence="1">The sequence shown here is derived from an EMBL/GenBank/DDBJ whole genome shotgun (WGS) entry which is preliminary data.</text>
</comment>
<dbReference type="EC" id="3.1.26.4" evidence="1"/>
<keyword evidence="1" id="KW-0378">Hydrolase</keyword>
<keyword evidence="2" id="KW-1185">Reference proteome</keyword>
<accession>A0AC61QMT1</accession>
<dbReference type="Proteomes" id="UP000294588">
    <property type="component" value="Unassembled WGS sequence"/>
</dbReference>
<evidence type="ECO:0000313" key="1">
    <source>
        <dbReference type="EMBL" id="TDF74169.1"/>
    </source>
</evidence>
<evidence type="ECO:0000313" key="2">
    <source>
        <dbReference type="Proteomes" id="UP000294588"/>
    </source>
</evidence>
<proteinExistence type="predicted"/>
<organism evidence="1 2">
    <name type="scientific">Candidatus Syntrophosphaera thermopropionivorans</name>
    <dbReference type="NCBI Taxonomy" id="2593015"/>
    <lineage>
        <taxon>Bacteria</taxon>
        <taxon>Pseudomonadati</taxon>
        <taxon>Candidatus Cloacimonadota</taxon>
        <taxon>Candidatus Cloacimonadia</taxon>
        <taxon>Candidatus Cloacimonadales</taxon>
        <taxon>Candidatus Cloacimonadaceae</taxon>
        <taxon>Candidatus Syntrophosphaera</taxon>
    </lineage>
</organism>
<reference evidence="1" key="1">
    <citation type="submission" date="2019-03" db="EMBL/GenBank/DDBJ databases">
        <title>Candidatus Syntrophosphaera thermopropionivorans: a novel player in syntrophic propionate oxidation during anaerobic digestion.</title>
        <authorList>
            <person name="Dyksma S."/>
        </authorList>
    </citation>
    <scope>NUCLEOTIDE SEQUENCE</scope>
    <source>
        <strain evidence="1">W5</strain>
    </source>
</reference>